<dbReference type="Gene3D" id="3.40.50.1820">
    <property type="entry name" value="alpha/beta hydrolase"/>
    <property type="match status" value="1"/>
</dbReference>
<protein>
    <submittedName>
        <fullName evidence="3">Alpha/beta hydrolase</fullName>
    </submittedName>
    <submittedName>
        <fullName evidence="2">Pimeloyl-ACP methyl ester carboxylesterase</fullName>
    </submittedName>
</protein>
<evidence type="ECO:0000259" key="1">
    <source>
        <dbReference type="Pfam" id="PF00561"/>
    </source>
</evidence>
<dbReference type="InterPro" id="IPR000073">
    <property type="entry name" value="AB_hydrolase_1"/>
</dbReference>
<dbReference type="PRINTS" id="PR00111">
    <property type="entry name" value="ABHYDROLASE"/>
</dbReference>
<dbReference type="GO" id="GO:0016787">
    <property type="term" value="F:hydrolase activity"/>
    <property type="evidence" value="ECO:0007669"/>
    <property type="project" value="UniProtKB-KW"/>
</dbReference>
<dbReference type="RefSeq" id="WP_091630080.1">
    <property type="nucleotide sequence ID" value="NZ_CP109071.1"/>
</dbReference>
<reference evidence="2 4" key="1">
    <citation type="submission" date="2016-06" db="EMBL/GenBank/DDBJ databases">
        <authorList>
            <person name="Kjaerup R.B."/>
            <person name="Dalgaard T.S."/>
            <person name="Juul-Madsen H.R."/>
        </authorList>
    </citation>
    <scope>NUCLEOTIDE SEQUENCE [LARGE SCALE GENOMIC DNA]</scope>
    <source>
        <strain evidence="2 4">DSM 43363</strain>
    </source>
</reference>
<dbReference type="OrthoDB" id="9785847at2"/>
<evidence type="ECO:0000313" key="4">
    <source>
        <dbReference type="Proteomes" id="UP000199343"/>
    </source>
</evidence>
<dbReference type="EMBL" id="CP109071">
    <property type="protein sequence ID" value="WSA31073.1"/>
    <property type="molecule type" value="Genomic_DNA"/>
</dbReference>
<accession>A0A1C6VT55</accession>
<feature type="domain" description="AB hydrolase-1" evidence="1">
    <location>
        <begin position="21"/>
        <end position="249"/>
    </location>
</feature>
<dbReference type="InterPro" id="IPR029058">
    <property type="entry name" value="AB_hydrolase_fold"/>
</dbReference>
<dbReference type="InterPro" id="IPR000639">
    <property type="entry name" value="Epox_hydrolase-like"/>
</dbReference>
<dbReference type="Proteomes" id="UP001334804">
    <property type="component" value="Chromosome"/>
</dbReference>
<proteinExistence type="predicted"/>
<dbReference type="Pfam" id="PF00561">
    <property type="entry name" value="Abhydrolase_1"/>
    <property type="match status" value="1"/>
</dbReference>
<dbReference type="Proteomes" id="UP000199343">
    <property type="component" value="Unassembled WGS sequence"/>
</dbReference>
<dbReference type="SUPFAM" id="SSF53474">
    <property type="entry name" value="alpha/beta-Hydrolases"/>
    <property type="match status" value="1"/>
</dbReference>
<evidence type="ECO:0000313" key="5">
    <source>
        <dbReference type="Proteomes" id="UP001334804"/>
    </source>
</evidence>
<evidence type="ECO:0000313" key="2">
    <source>
        <dbReference type="EMBL" id="SCL69455.1"/>
    </source>
</evidence>
<dbReference type="EMBL" id="FMIC01000002">
    <property type="protein sequence ID" value="SCL69455.1"/>
    <property type="molecule type" value="Genomic_DNA"/>
</dbReference>
<dbReference type="AlphaFoldDB" id="A0A1C6VT55"/>
<sequence>MATTQVNEVSIGYDDSGNGETLILVHGHPFNRSMWRPQVDFAVAAGWRVVAADLRGYGESTVVPGRTTLDTFARDVAGLADRLGVRRFALGGLSMGGQIVMECLRQFPERISGVLLADTSAPAETDLGRKLRNELADRLLREGMAGYAEEVLPKMLAPRNISALPEIARQVSIMMHTTSPVGAAAALRGRAERPDYVETLRRVEVPTLVVVGSDDEFTPIGDAELITGSVPGATLVVIDGAGHMPNLEREAVFNTALGGLLQQVTTVEGQR</sequence>
<dbReference type="PRINTS" id="PR00412">
    <property type="entry name" value="EPOXHYDRLASE"/>
</dbReference>
<reference evidence="3 5" key="2">
    <citation type="submission" date="2022-10" db="EMBL/GenBank/DDBJ databases">
        <title>The complete genomes of actinobacterial strains from the NBC collection.</title>
        <authorList>
            <person name="Joergensen T.S."/>
            <person name="Alvarez Arevalo M."/>
            <person name="Sterndorff E.B."/>
            <person name="Faurdal D."/>
            <person name="Vuksanovic O."/>
            <person name="Mourched A.-S."/>
            <person name="Charusanti P."/>
            <person name="Shaw S."/>
            <person name="Blin K."/>
            <person name="Weber T."/>
        </authorList>
    </citation>
    <scope>NUCLEOTIDE SEQUENCE [LARGE SCALE GENOMIC DNA]</scope>
    <source>
        <strain evidence="3 5">NBC 01809</strain>
    </source>
</reference>
<gene>
    <name evidence="2" type="ORF">GA0070608_4018</name>
    <name evidence="3" type="ORF">OIE14_23380</name>
</gene>
<dbReference type="STRING" id="47871.GA0070608_4018"/>
<dbReference type="PANTHER" id="PTHR43798">
    <property type="entry name" value="MONOACYLGLYCEROL LIPASE"/>
    <property type="match status" value="1"/>
</dbReference>
<dbReference type="InterPro" id="IPR050266">
    <property type="entry name" value="AB_hydrolase_sf"/>
</dbReference>
<evidence type="ECO:0000313" key="3">
    <source>
        <dbReference type="EMBL" id="WSA31073.1"/>
    </source>
</evidence>
<keyword evidence="5" id="KW-1185">Reference proteome</keyword>
<name>A0A1C6VT55_9ACTN</name>
<organism evidence="2 4">
    <name type="scientific">Micromonospora peucetia</name>
    <dbReference type="NCBI Taxonomy" id="47871"/>
    <lineage>
        <taxon>Bacteria</taxon>
        <taxon>Bacillati</taxon>
        <taxon>Actinomycetota</taxon>
        <taxon>Actinomycetes</taxon>
        <taxon>Micromonosporales</taxon>
        <taxon>Micromonosporaceae</taxon>
        <taxon>Micromonospora</taxon>
    </lineage>
</organism>
<keyword evidence="3" id="KW-0378">Hydrolase</keyword>